<feature type="region of interest" description="Disordered" evidence="1">
    <location>
        <begin position="205"/>
        <end position="262"/>
    </location>
</feature>
<evidence type="ECO:0000313" key="3">
    <source>
        <dbReference type="EMBL" id="KAF2007700.1"/>
    </source>
</evidence>
<dbReference type="OrthoDB" id="5347452at2759"/>
<evidence type="ECO:0008006" key="5">
    <source>
        <dbReference type="Google" id="ProtNLM"/>
    </source>
</evidence>
<organism evidence="3 4">
    <name type="scientific">Amniculicola lignicola CBS 123094</name>
    <dbReference type="NCBI Taxonomy" id="1392246"/>
    <lineage>
        <taxon>Eukaryota</taxon>
        <taxon>Fungi</taxon>
        <taxon>Dikarya</taxon>
        <taxon>Ascomycota</taxon>
        <taxon>Pezizomycotina</taxon>
        <taxon>Dothideomycetes</taxon>
        <taxon>Pleosporomycetidae</taxon>
        <taxon>Pleosporales</taxon>
        <taxon>Amniculicolaceae</taxon>
        <taxon>Amniculicola</taxon>
    </lineage>
</organism>
<evidence type="ECO:0000256" key="1">
    <source>
        <dbReference type="SAM" id="MobiDB-lite"/>
    </source>
</evidence>
<name>A0A6A5X474_9PLEO</name>
<dbReference type="AlphaFoldDB" id="A0A6A5X474"/>
<proteinExistence type="predicted"/>
<feature type="compositionally biased region" description="Acidic residues" evidence="1">
    <location>
        <begin position="211"/>
        <end position="224"/>
    </location>
</feature>
<feature type="chain" id="PRO_5025640195" description="Extracellular membrane protein CFEM domain-containing protein" evidence="2">
    <location>
        <begin position="20"/>
        <end position="285"/>
    </location>
</feature>
<evidence type="ECO:0000256" key="2">
    <source>
        <dbReference type="SAM" id="SignalP"/>
    </source>
</evidence>
<protein>
    <recommendedName>
        <fullName evidence="5">Extracellular membrane protein CFEM domain-containing protein</fullName>
    </recommendedName>
</protein>
<keyword evidence="2" id="KW-0732">Signal</keyword>
<reference evidence="3" key="1">
    <citation type="journal article" date="2020" name="Stud. Mycol.">
        <title>101 Dothideomycetes genomes: a test case for predicting lifestyles and emergence of pathogens.</title>
        <authorList>
            <person name="Haridas S."/>
            <person name="Albert R."/>
            <person name="Binder M."/>
            <person name="Bloem J."/>
            <person name="Labutti K."/>
            <person name="Salamov A."/>
            <person name="Andreopoulos B."/>
            <person name="Baker S."/>
            <person name="Barry K."/>
            <person name="Bills G."/>
            <person name="Bluhm B."/>
            <person name="Cannon C."/>
            <person name="Castanera R."/>
            <person name="Culley D."/>
            <person name="Daum C."/>
            <person name="Ezra D."/>
            <person name="Gonzalez J."/>
            <person name="Henrissat B."/>
            <person name="Kuo A."/>
            <person name="Liang C."/>
            <person name="Lipzen A."/>
            <person name="Lutzoni F."/>
            <person name="Magnuson J."/>
            <person name="Mondo S."/>
            <person name="Nolan M."/>
            <person name="Ohm R."/>
            <person name="Pangilinan J."/>
            <person name="Park H.-J."/>
            <person name="Ramirez L."/>
            <person name="Alfaro M."/>
            <person name="Sun H."/>
            <person name="Tritt A."/>
            <person name="Yoshinaga Y."/>
            <person name="Zwiers L.-H."/>
            <person name="Turgeon B."/>
            <person name="Goodwin S."/>
            <person name="Spatafora J."/>
            <person name="Crous P."/>
            <person name="Grigoriev I."/>
        </authorList>
    </citation>
    <scope>NUCLEOTIDE SEQUENCE</scope>
    <source>
        <strain evidence="3">CBS 123094</strain>
    </source>
</reference>
<accession>A0A6A5X474</accession>
<feature type="signal peptide" evidence="2">
    <location>
        <begin position="1"/>
        <end position="19"/>
    </location>
</feature>
<feature type="compositionally biased region" description="Low complexity" evidence="1">
    <location>
        <begin position="225"/>
        <end position="262"/>
    </location>
</feature>
<dbReference type="EMBL" id="ML977556">
    <property type="protein sequence ID" value="KAF2007700.1"/>
    <property type="molecule type" value="Genomic_DNA"/>
</dbReference>
<gene>
    <name evidence="3" type="ORF">P154DRAFT_516518</name>
</gene>
<sequence>MLSYSTVGALLAFSGAVAAIPYDGPIATPVAKRWSHNGFTPKPTSDPKPLLELFRRQEDPAFCGYLTGDPDAAVTCRVGSSCMYDEMFSWFGCCTGTAQTDCNIITACVESTKLDECLEESSCFNDPLAMACTDREEPFCMGLYTVISSSTFGHFECAATDATYQVLGSTTGGSPSFTPSFTLDPTDTATLEDEPTSTIGRFRSSAADTATVEEAESSTTEESESSTTEEPSFTRARSSETSTTESSTPTEAAASSSLSSAGAVRTAQAVLGAAGGVAGLIAMLA</sequence>
<evidence type="ECO:0000313" key="4">
    <source>
        <dbReference type="Proteomes" id="UP000799779"/>
    </source>
</evidence>
<dbReference type="Proteomes" id="UP000799779">
    <property type="component" value="Unassembled WGS sequence"/>
</dbReference>
<keyword evidence="4" id="KW-1185">Reference proteome</keyword>